<dbReference type="InterPro" id="IPR002767">
    <property type="entry name" value="Thiamine_BP"/>
</dbReference>
<keyword evidence="4" id="KW-1185">Reference proteome</keyword>
<dbReference type="Proteomes" id="UP000032233">
    <property type="component" value="Unassembled WGS sequence"/>
</dbReference>
<dbReference type="GO" id="GO:0005829">
    <property type="term" value="C:cytosol"/>
    <property type="evidence" value="ECO:0007669"/>
    <property type="project" value="TreeGrafter"/>
</dbReference>
<feature type="domain" description="Thiamine-binding protein" evidence="2">
    <location>
        <begin position="4"/>
        <end position="95"/>
    </location>
</feature>
<comment type="similarity">
    <text evidence="1">Belongs to the UPF0045 family.</text>
</comment>
<dbReference type="OrthoDB" id="9793516at2"/>
<evidence type="ECO:0000313" key="3">
    <source>
        <dbReference type="EMBL" id="KIX11802.1"/>
    </source>
</evidence>
<dbReference type="PANTHER" id="PTHR33777">
    <property type="entry name" value="UPF0045 PROTEIN ECM15"/>
    <property type="match status" value="1"/>
</dbReference>
<dbReference type="InterPro" id="IPR051614">
    <property type="entry name" value="UPF0045_domain"/>
</dbReference>
<dbReference type="SUPFAM" id="SSF89957">
    <property type="entry name" value="MTH1187/YkoF-like"/>
    <property type="match status" value="1"/>
</dbReference>
<dbReference type="InterPro" id="IPR029756">
    <property type="entry name" value="MTH1187/YkoF-like"/>
</dbReference>
<dbReference type="NCBIfam" id="TIGR00106">
    <property type="entry name" value="MTH1187 family thiamine-binding protein"/>
    <property type="match status" value="1"/>
</dbReference>
<name>A0A0D2GA89_9BACT</name>
<dbReference type="InParanoid" id="A0A0D2GA89"/>
<accession>A0A0D2GA89</accession>
<dbReference type="PANTHER" id="PTHR33777:SF1">
    <property type="entry name" value="UPF0045 PROTEIN ECM15"/>
    <property type="match status" value="1"/>
</dbReference>
<sequence>MAIVNLTIVPLGTQTPSVSDYVAAVHRELEKTGIKNHLTPMGTILEGDLAEILEVVKTLHEVPFEKGAQRVVTTISIDDRRDKKSTAMGKVERVKAKL</sequence>
<evidence type="ECO:0000259" key="2">
    <source>
        <dbReference type="Pfam" id="PF01910"/>
    </source>
</evidence>
<dbReference type="STRING" id="1429043.X474_22260"/>
<evidence type="ECO:0000313" key="4">
    <source>
        <dbReference type="Proteomes" id="UP000032233"/>
    </source>
</evidence>
<comment type="caution">
    <text evidence="3">The sequence shown here is derived from an EMBL/GenBank/DDBJ whole genome shotgun (WGS) entry which is preliminary data.</text>
</comment>
<gene>
    <name evidence="3" type="ORF">X474_22260</name>
</gene>
<evidence type="ECO:0000256" key="1">
    <source>
        <dbReference type="ARBA" id="ARBA00010272"/>
    </source>
</evidence>
<organism evidence="3 4">
    <name type="scientific">Dethiosulfatarculus sandiegensis</name>
    <dbReference type="NCBI Taxonomy" id="1429043"/>
    <lineage>
        <taxon>Bacteria</taxon>
        <taxon>Pseudomonadati</taxon>
        <taxon>Thermodesulfobacteriota</taxon>
        <taxon>Desulfarculia</taxon>
        <taxon>Desulfarculales</taxon>
        <taxon>Desulfarculaceae</taxon>
        <taxon>Dethiosulfatarculus</taxon>
    </lineage>
</organism>
<reference evidence="3 4" key="1">
    <citation type="submission" date="2013-11" db="EMBL/GenBank/DDBJ databases">
        <title>Metagenomic analysis of a methanogenic consortium involved in long chain n-alkane degradation.</title>
        <authorList>
            <person name="Davidova I.A."/>
            <person name="Callaghan A.V."/>
            <person name="Wawrik B."/>
            <person name="Pruitt S."/>
            <person name="Marks C."/>
            <person name="Duncan K.E."/>
            <person name="Suflita J.M."/>
        </authorList>
    </citation>
    <scope>NUCLEOTIDE SEQUENCE [LARGE SCALE GENOMIC DNA]</scope>
    <source>
        <strain evidence="3 4">SPR</strain>
    </source>
</reference>
<dbReference type="Gene3D" id="3.30.70.930">
    <property type="match status" value="1"/>
</dbReference>
<dbReference type="RefSeq" id="WP_044351510.1">
    <property type="nucleotide sequence ID" value="NZ_AZAC01000044.1"/>
</dbReference>
<protein>
    <recommendedName>
        <fullName evidence="2">Thiamine-binding protein domain-containing protein</fullName>
    </recommendedName>
</protein>
<proteinExistence type="inferred from homology"/>
<dbReference type="AlphaFoldDB" id="A0A0D2GA89"/>
<dbReference type="EMBL" id="AZAC01000044">
    <property type="protein sequence ID" value="KIX11802.1"/>
    <property type="molecule type" value="Genomic_DNA"/>
</dbReference>
<dbReference type="Pfam" id="PF01910">
    <property type="entry name" value="Thiamine_BP"/>
    <property type="match status" value="1"/>
</dbReference>